<gene>
    <name evidence="2" type="ORF">ACMD2_11260</name>
</gene>
<reference evidence="2 3" key="1">
    <citation type="journal article" date="2016" name="DNA Res.">
        <title>The draft genome of MD-2 pineapple using hybrid error correction of long reads.</title>
        <authorList>
            <person name="Redwan R.M."/>
            <person name="Saidin A."/>
            <person name="Kumar S.V."/>
        </authorList>
    </citation>
    <scope>NUCLEOTIDE SEQUENCE [LARGE SCALE GENOMIC DNA]</scope>
    <source>
        <strain evidence="3">cv. MD2</strain>
        <tissue evidence="2">Leaf</tissue>
    </source>
</reference>
<organism evidence="2 3">
    <name type="scientific">Ananas comosus</name>
    <name type="common">Pineapple</name>
    <name type="synonym">Ananas ananas</name>
    <dbReference type="NCBI Taxonomy" id="4615"/>
    <lineage>
        <taxon>Eukaryota</taxon>
        <taxon>Viridiplantae</taxon>
        <taxon>Streptophyta</taxon>
        <taxon>Embryophyta</taxon>
        <taxon>Tracheophyta</taxon>
        <taxon>Spermatophyta</taxon>
        <taxon>Magnoliopsida</taxon>
        <taxon>Liliopsida</taxon>
        <taxon>Poales</taxon>
        <taxon>Bromeliaceae</taxon>
        <taxon>Bromelioideae</taxon>
        <taxon>Ananas</taxon>
    </lineage>
</organism>
<evidence type="ECO:0000313" key="3">
    <source>
        <dbReference type="Proteomes" id="UP000092600"/>
    </source>
</evidence>
<accession>A0A199V213</accession>
<dbReference type="EMBL" id="LSRQ01003610">
    <property type="protein sequence ID" value="OAY71122.1"/>
    <property type="molecule type" value="Genomic_DNA"/>
</dbReference>
<dbReference type="AlphaFoldDB" id="A0A199V213"/>
<comment type="caution">
    <text evidence="2">The sequence shown here is derived from an EMBL/GenBank/DDBJ whole genome shotgun (WGS) entry which is preliminary data.</text>
</comment>
<sequence>MGECSLGASSSAPNASLETLPILCFWCSECRKVLTVLGLRTEGREGRVLAYDVGDGVGGVGDDGGAAGDVAGDGLPGGKRDVGGEPEPEDPLRLAAAAAAVVGVGDVPARGGEGVAPELRGREEEGMGEGRGNKAAAAAA</sequence>
<feature type="region of interest" description="Disordered" evidence="1">
    <location>
        <begin position="62"/>
        <end position="89"/>
    </location>
</feature>
<protein>
    <submittedName>
        <fullName evidence="2">Uncharacterized protein</fullName>
    </submittedName>
</protein>
<evidence type="ECO:0000256" key="1">
    <source>
        <dbReference type="SAM" id="MobiDB-lite"/>
    </source>
</evidence>
<evidence type="ECO:0000313" key="2">
    <source>
        <dbReference type="EMBL" id="OAY71122.1"/>
    </source>
</evidence>
<dbReference type="Proteomes" id="UP000092600">
    <property type="component" value="Unassembled WGS sequence"/>
</dbReference>
<name>A0A199V213_ANACO</name>
<feature type="region of interest" description="Disordered" evidence="1">
    <location>
        <begin position="107"/>
        <end position="140"/>
    </location>
</feature>
<proteinExistence type="predicted"/>